<dbReference type="RefSeq" id="WP_245408532.1">
    <property type="nucleotide sequence ID" value="NZ_AP014946.1"/>
</dbReference>
<dbReference type="GO" id="GO:0015074">
    <property type="term" value="P:DNA integration"/>
    <property type="evidence" value="ECO:0007669"/>
    <property type="project" value="UniProtKB-KW"/>
</dbReference>
<dbReference type="InterPro" id="IPR010998">
    <property type="entry name" value="Integrase_recombinase_N"/>
</dbReference>
<accession>A0A0S3PXE2</accession>
<comment type="similarity">
    <text evidence="1">Belongs to the 'phage' integrase family.</text>
</comment>
<dbReference type="InterPro" id="IPR038488">
    <property type="entry name" value="Integrase_DNA-bd_sf"/>
</dbReference>
<dbReference type="GO" id="GO:0003677">
    <property type="term" value="F:DNA binding"/>
    <property type="evidence" value="ECO:0007669"/>
    <property type="project" value="UniProtKB-KW"/>
</dbReference>
<evidence type="ECO:0000256" key="4">
    <source>
        <dbReference type="ARBA" id="ARBA00023172"/>
    </source>
</evidence>
<dbReference type="Pfam" id="PF00589">
    <property type="entry name" value="Phage_integrase"/>
    <property type="match status" value="1"/>
</dbReference>
<dbReference type="Proteomes" id="UP000236884">
    <property type="component" value="Chromosome"/>
</dbReference>
<evidence type="ECO:0000256" key="1">
    <source>
        <dbReference type="ARBA" id="ARBA00008857"/>
    </source>
</evidence>
<dbReference type="PANTHER" id="PTHR30629:SF2">
    <property type="entry name" value="PROPHAGE INTEGRASE INTS-RELATED"/>
    <property type="match status" value="1"/>
</dbReference>
<dbReference type="PANTHER" id="PTHR30629">
    <property type="entry name" value="PROPHAGE INTEGRASE"/>
    <property type="match status" value="1"/>
</dbReference>
<keyword evidence="2" id="KW-0229">DNA integration</keyword>
<dbReference type="InterPro" id="IPR025166">
    <property type="entry name" value="Integrase_DNA_bind_dom"/>
</dbReference>
<dbReference type="Gene3D" id="3.30.160.390">
    <property type="entry name" value="Integrase, DNA-binding domain"/>
    <property type="match status" value="1"/>
</dbReference>
<evidence type="ECO:0000313" key="6">
    <source>
        <dbReference type="EMBL" id="BAT60620.1"/>
    </source>
</evidence>
<keyword evidence="7" id="KW-1185">Reference proteome</keyword>
<gene>
    <name evidence="6" type="primary">intS</name>
    <name evidence="6" type="ORF">GJW-30_1_03168</name>
</gene>
<evidence type="ECO:0000313" key="7">
    <source>
        <dbReference type="Proteomes" id="UP000236884"/>
    </source>
</evidence>
<dbReference type="InterPro" id="IPR002104">
    <property type="entry name" value="Integrase_catalytic"/>
</dbReference>
<dbReference type="EMBL" id="AP014946">
    <property type="protein sequence ID" value="BAT60620.1"/>
    <property type="molecule type" value="Genomic_DNA"/>
</dbReference>
<feature type="domain" description="Tyr recombinase" evidence="5">
    <location>
        <begin position="180"/>
        <end position="351"/>
    </location>
</feature>
<proteinExistence type="inferred from homology"/>
<dbReference type="InterPro" id="IPR011010">
    <property type="entry name" value="DNA_brk_join_enz"/>
</dbReference>
<evidence type="ECO:0000256" key="3">
    <source>
        <dbReference type="ARBA" id="ARBA00023125"/>
    </source>
</evidence>
<dbReference type="InterPro" id="IPR013762">
    <property type="entry name" value="Integrase-like_cat_sf"/>
</dbReference>
<dbReference type="InterPro" id="IPR050808">
    <property type="entry name" value="Phage_Integrase"/>
</dbReference>
<dbReference type="CDD" id="cd00801">
    <property type="entry name" value="INT_P4_C"/>
    <property type="match status" value="1"/>
</dbReference>
<dbReference type="GO" id="GO:0006310">
    <property type="term" value="P:DNA recombination"/>
    <property type="evidence" value="ECO:0007669"/>
    <property type="project" value="UniProtKB-KW"/>
</dbReference>
<evidence type="ECO:0000256" key="2">
    <source>
        <dbReference type="ARBA" id="ARBA00022908"/>
    </source>
</evidence>
<reference evidence="6 7" key="1">
    <citation type="submission" date="2015-08" db="EMBL/GenBank/DDBJ databases">
        <title>Investigation of the bacterial diversity of lava forest soil.</title>
        <authorList>
            <person name="Lee J.S."/>
        </authorList>
    </citation>
    <scope>NUCLEOTIDE SEQUENCE [LARGE SCALE GENOMIC DNA]</scope>
    <source>
        <strain evidence="6 7">GJW-30</strain>
    </source>
</reference>
<dbReference type="AlphaFoldDB" id="A0A0S3PXE2"/>
<sequence length="362" mass="40823">MFARINGQRRRWVFIYSRESRSHELGIGSMRDVTLARARERAADFRRELAEGRDPRSLRVAVVAPTFGEAANAYIADVAGPTISHIQTLRHWKRTLGKDAAKLRPLRVDRIGVEDVLDVLKPIWSRKDTAKKLRSRIERVLDFAVVKGWREAGANPAAWQGNLVEALPKRERKGEDTGAKHYEAMPFADVPAFMDRLRAKDGIAERALEFAILTAARTGEVIGADWKEIDVDRGLWTIPAHRMKSNREHRVPLAPRAIAMLRGLPHIGSHVFPGEKRHASMAHSRLLLALRAMGVTGSTPHGFRSSFRDWVAEETDYPHELAELSLAHSVGDTVVRAYLRGDGLRKRRELMNAWETYCNADG</sequence>
<organism evidence="6 7">
    <name type="scientific">Variibacter gotjawalensis</name>
    <dbReference type="NCBI Taxonomy" id="1333996"/>
    <lineage>
        <taxon>Bacteria</taxon>
        <taxon>Pseudomonadati</taxon>
        <taxon>Pseudomonadota</taxon>
        <taxon>Alphaproteobacteria</taxon>
        <taxon>Hyphomicrobiales</taxon>
        <taxon>Nitrobacteraceae</taxon>
        <taxon>Variibacter</taxon>
    </lineage>
</organism>
<dbReference type="Pfam" id="PF22022">
    <property type="entry name" value="Phage_int_M"/>
    <property type="match status" value="1"/>
</dbReference>
<protein>
    <submittedName>
        <fullName evidence="6">Putative prophage CPS-53 integrase</fullName>
    </submittedName>
</protein>
<evidence type="ECO:0000259" key="5">
    <source>
        <dbReference type="PROSITE" id="PS51898"/>
    </source>
</evidence>
<dbReference type="KEGG" id="vgo:GJW-30_1_03168"/>
<dbReference type="Gene3D" id="1.10.150.130">
    <property type="match status" value="1"/>
</dbReference>
<name>A0A0S3PXE2_9BRAD</name>
<dbReference type="Pfam" id="PF13356">
    <property type="entry name" value="Arm-DNA-bind_3"/>
    <property type="match status" value="1"/>
</dbReference>
<dbReference type="SUPFAM" id="SSF56349">
    <property type="entry name" value="DNA breaking-rejoining enzymes"/>
    <property type="match status" value="1"/>
</dbReference>
<dbReference type="InterPro" id="IPR053876">
    <property type="entry name" value="Phage_int_M"/>
</dbReference>
<dbReference type="PROSITE" id="PS51898">
    <property type="entry name" value="TYR_RECOMBINASE"/>
    <property type="match status" value="1"/>
</dbReference>
<dbReference type="Gene3D" id="1.10.443.10">
    <property type="entry name" value="Intergrase catalytic core"/>
    <property type="match status" value="1"/>
</dbReference>
<keyword evidence="3" id="KW-0238">DNA-binding</keyword>
<keyword evidence="4" id="KW-0233">DNA recombination</keyword>